<comment type="similarity">
    <text evidence="5">Belongs to the CbiD family.</text>
</comment>
<keyword evidence="1 5" id="KW-0169">Cobalamin biosynthesis</keyword>
<dbReference type="PIRSF" id="PIRSF026782">
    <property type="entry name" value="CbiD"/>
    <property type="match status" value="1"/>
</dbReference>
<dbReference type="PANTHER" id="PTHR35863:SF1">
    <property type="entry name" value="COBALT-PRECORRIN-5B C(1)-METHYLTRANSFERASE"/>
    <property type="match status" value="1"/>
</dbReference>
<name>A0ABS5PQJ4_9FIRM</name>
<evidence type="ECO:0000256" key="5">
    <source>
        <dbReference type="HAMAP-Rule" id="MF_00787"/>
    </source>
</evidence>
<comment type="pathway">
    <text evidence="5">Cofactor biosynthesis; adenosylcobalamin biosynthesis; cob(II)yrinate a,c-diamide from sirohydrochlorin (anaerobic route): step 6/10.</text>
</comment>
<protein>
    <recommendedName>
        <fullName evidence="5">Cobalt-precorrin-5B C(1)-methyltransferase</fullName>
        <ecNumber evidence="5">2.1.1.195</ecNumber>
    </recommendedName>
    <alternativeName>
        <fullName evidence="5">Cobalt-precorrin-6A synthase</fullName>
    </alternativeName>
</protein>
<dbReference type="EMBL" id="JAHBCL010000017">
    <property type="protein sequence ID" value="MBS7527167.1"/>
    <property type="molecule type" value="Genomic_DNA"/>
</dbReference>
<dbReference type="InterPro" id="IPR002748">
    <property type="entry name" value="CbiD"/>
</dbReference>
<keyword evidence="7" id="KW-1185">Reference proteome</keyword>
<dbReference type="PANTHER" id="PTHR35863">
    <property type="entry name" value="COBALT-PRECORRIN-5B C(1)-METHYLTRANSFERASE"/>
    <property type="match status" value="1"/>
</dbReference>
<evidence type="ECO:0000256" key="1">
    <source>
        <dbReference type="ARBA" id="ARBA00022573"/>
    </source>
</evidence>
<evidence type="ECO:0000313" key="7">
    <source>
        <dbReference type="Proteomes" id="UP000746471"/>
    </source>
</evidence>
<dbReference type="InterPro" id="IPR036074">
    <property type="entry name" value="CbiD_sf"/>
</dbReference>
<comment type="function">
    <text evidence="5">Catalyzes the methylation of C-1 in cobalt-precorrin-5B to form cobalt-precorrin-6A.</text>
</comment>
<dbReference type="Pfam" id="PF01888">
    <property type="entry name" value="CbiD"/>
    <property type="match status" value="1"/>
</dbReference>
<comment type="caution">
    <text evidence="6">The sequence shown here is derived from an EMBL/GenBank/DDBJ whole genome shotgun (WGS) entry which is preliminary data.</text>
</comment>
<gene>
    <name evidence="5 6" type="primary">cbiD</name>
    <name evidence="6" type="ORF">KHM83_10795</name>
</gene>
<keyword evidence="3 5" id="KW-0808">Transferase</keyword>
<dbReference type="NCBIfam" id="TIGR00312">
    <property type="entry name" value="cbiD"/>
    <property type="match status" value="1"/>
</dbReference>
<evidence type="ECO:0000256" key="2">
    <source>
        <dbReference type="ARBA" id="ARBA00022603"/>
    </source>
</evidence>
<dbReference type="Gene3D" id="3.30.2110.10">
    <property type="entry name" value="CbiD-like"/>
    <property type="match status" value="1"/>
</dbReference>
<keyword evidence="2 5" id="KW-0489">Methyltransferase</keyword>
<dbReference type="HAMAP" id="MF_00787">
    <property type="entry name" value="CbiD"/>
    <property type="match status" value="1"/>
</dbReference>
<organism evidence="6 7">
    <name type="scientific">Fusibacter paucivorans</name>
    <dbReference type="NCBI Taxonomy" id="76009"/>
    <lineage>
        <taxon>Bacteria</taxon>
        <taxon>Bacillati</taxon>
        <taxon>Bacillota</taxon>
        <taxon>Clostridia</taxon>
        <taxon>Eubacteriales</taxon>
        <taxon>Eubacteriales Family XII. Incertae Sedis</taxon>
        <taxon>Fusibacter</taxon>
    </lineage>
</organism>
<keyword evidence="4 5" id="KW-0949">S-adenosyl-L-methionine</keyword>
<proteinExistence type="inferred from homology"/>
<dbReference type="EC" id="2.1.1.195" evidence="5"/>
<accession>A0ABS5PQJ4</accession>
<dbReference type="RefSeq" id="WP_213237028.1">
    <property type="nucleotide sequence ID" value="NZ_JAHBCL010000017.1"/>
</dbReference>
<dbReference type="SUPFAM" id="SSF111342">
    <property type="entry name" value="CbiD-like"/>
    <property type="match status" value="1"/>
</dbReference>
<comment type="catalytic activity">
    <reaction evidence="5">
        <text>Co-precorrin-5B + S-adenosyl-L-methionine = Co-precorrin-6A + S-adenosyl-L-homocysteine</text>
        <dbReference type="Rhea" id="RHEA:26285"/>
        <dbReference type="ChEBI" id="CHEBI:57856"/>
        <dbReference type="ChEBI" id="CHEBI:59789"/>
        <dbReference type="ChEBI" id="CHEBI:60063"/>
        <dbReference type="ChEBI" id="CHEBI:60064"/>
        <dbReference type="EC" id="2.1.1.195"/>
    </reaction>
</comment>
<dbReference type="Proteomes" id="UP000746471">
    <property type="component" value="Unassembled WGS sequence"/>
</dbReference>
<sequence length="373" mass="39766">MEKVLSDSGEFLRTGFTTGACATAAAVYALKACLGAAPDFGWSAIAVKAPDGSMLPEIKVKLIEKSSKGAKALVIKDAGDDYDVTDGLEIYAEVTLTSAAGEIVIEGGDGVGRVTKPGLQLPVGAYAINPKPLQMLRDNLAPLLPDSCGIKVIISAPKGVLLAEKTFNPKLGILGGISIIGTTGIVRPMSEDAFKSSIYVELKQKAEMGIETLILVPGKHGENFAVNRLSYDAENIVHMSNFVGFCAATSEKLNFQHLVFVGHIGKLVKVAAGIFNTHSKVADARWETVVAHLALMGAPLSLLNAVKEANTTDEMSELLWETPYQSVFEKIADTAVSRIEDHLSGNVSIDVVLYDMKQRLLADTRNTAKTIHQ</sequence>
<reference evidence="6 7" key="1">
    <citation type="submission" date="2021-05" db="EMBL/GenBank/DDBJ databases">
        <title>Fusibacter ferrireducens sp. nov., an anaerobic, sulfur- and Fe-reducing bacterium isolated from the mangrove sediment.</title>
        <authorList>
            <person name="Qiu D."/>
        </authorList>
    </citation>
    <scope>NUCLEOTIDE SEQUENCE [LARGE SCALE GENOMIC DNA]</scope>
    <source>
        <strain evidence="6 7">DSM 12116</strain>
    </source>
</reference>
<evidence type="ECO:0000256" key="4">
    <source>
        <dbReference type="ARBA" id="ARBA00022691"/>
    </source>
</evidence>
<evidence type="ECO:0000313" key="6">
    <source>
        <dbReference type="EMBL" id="MBS7527167.1"/>
    </source>
</evidence>
<evidence type="ECO:0000256" key="3">
    <source>
        <dbReference type="ARBA" id="ARBA00022679"/>
    </source>
</evidence>